<dbReference type="InterPro" id="IPR011006">
    <property type="entry name" value="CheY-like_superfamily"/>
</dbReference>
<feature type="domain" description="Response regulatory" evidence="2">
    <location>
        <begin position="10"/>
        <end position="137"/>
    </location>
</feature>
<reference evidence="3" key="1">
    <citation type="submission" date="2022-10" db="EMBL/GenBank/DDBJ databases">
        <title>Chitinophaga sp. nov., isolated from soil.</title>
        <authorList>
            <person name="Jeon C.O."/>
        </authorList>
    </citation>
    <scope>NUCLEOTIDE SEQUENCE</scope>
    <source>
        <strain evidence="3">R8</strain>
    </source>
</reference>
<evidence type="ECO:0000313" key="3">
    <source>
        <dbReference type="EMBL" id="UYQ94466.1"/>
    </source>
</evidence>
<dbReference type="Gene3D" id="3.40.50.2300">
    <property type="match status" value="1"/>
</dbReference>
<name>A0ABY6J860_9BACT</name>
<dbReference type="SMART" id="SM00448">
    <property type="entry name" value="REC"/>
    <property type="match status" value="1"/>
</dbReference>
<dbReference type="Pfam" id="PF00072">
    <property type="entry name" value="Response_reg"/>
    <property type="match status" value="1"/>
</dbReference>
<dbReference type="PANTHER" id="PTHR44520">
    <property type="entry name" value="RESPONSE REGULATOR RCP1-RELATED"/>
    <property type="match status" value="1"/>
</dbReference>
<dbReference type="RefSeq" id="WP_264282348.1">
    <property type="nucleotide sequence ID" value="NZ_CP107006.1"/>
</dbReference>
<dbReference type="Proteomes" id="UP001162741">
    <property type="component" value="Chromosome"/>
</dbReference>
<evidence type="ECO:0000313" key="4">
    <source>
        <dbReference type="Proteomes" id="UP001162741"/>
    </source>
</evidence>
<dbReference type="EMBL" id="CP107006">
    <property type="protein sequence ID" value="UYQ94466.1"/>
    <property type="molecule type" value="Genomic_DNA"/>
</dbReference>
<evidence type="ECO:0000256" key="1">
    <source>
        <dbReference type="PROSITE-ProRule" id="PRU00169"/>
    </source>
</evidence>
<protein>
    <submittedName>
        <fullName evidence="3">Response regulator</fullName>
    </submittedName>
</protein>
<dbReference type="PROSITE" id="PS50110">
    <property type="entry name" value="RESPONSE_REGULATORY"/>
    <property type="match status" value="1"/>
</dbReference>
<proteinExistence type="predicted"/>
<sequence length="137" mass="15690">MEQPEFDFSKVMIVDDADIDRILAERILAKTAFAEEVVTVDSATSALGYLNENATNQESLPDLIFLDINMPRMNGFEFLDEYQKLPENVKRKCIIVMLSSSLHPEDKERALSSPYVCQFLNKPLTREKLLEVKGEFK</sequence>
<dbReference type="InterPro" id="IPR052893">
    <property type="entry name" value="TCS_response_regulator"/>
</dbReference>
<keyword evidence="1" id="KW-0597">Phosphoprotein</keyword>
<evidence type="ECO:0000259" key="2">
    <source>
        <dbReference type="PROSITE" id="PS50110"/>
    </source>
</evidence>
<organism evidence="3 4">
    <name type="scientific">Chitinophaga horti</name>
    <dbReference type="NCBI Taxonomy" id="2920382"/>
    <lineage>
        <taxon>Bacteria</taxon>
        <taxon>Pseudomonadati</taxon>
        <taxon>Bacteroidota</taxon>
        <taxon>Chitinophagia</taxon>
        <taxon>Chitinophagales</taxon>
        <taxon>Chitinophagaceae</taxon>
        <taxon>Chitinophaga</taxon>
    </lineage>
</organism>
<gene>
    <name evidence="3" type="ORF">MKQ68_05100</name>
</gene>
<dbReference type="InterPro" id="IPR001789">
    <property type="entry name" value="Sig_transdc_resp-reg_receiver"/>
</dbReference>
<accession>A0ABY6J860</accession>
<keyword evidence="4" id="KW-1185">Reference proteome</keyword>
<dbReference type="PANTHER" id="PTHR44520:SF2">
    <property type="entry name" value="RESPONSE REGULATOR RCP1"/>
    <property type="match status" value="1"/>
</dbReference>
<dbReference type="SUPFAM" id="SSF52172">
    <property type="entry name" value="CheY-like"/>
    <property type="match status" value="1"/>
</dbReference>
<feature type="modified residue" description="4-aspartylphosphate" evidence="1">
    <location>
        <position position="67"/>
    </location>
</feature>